<dbReference type="SUPFAM" id="SSF55729">
    <property type="entry name" value="Acyl-CoA N-acyltransferases (Nat)"/>
    <property type="match status" value="1"/>
</dbReference>
<organism evidence="1 2">
    <name type="scientific">Streptomyces ureilyticus</name>
    <dbReference type="NCBI Taxonomy" id="1775131"/>
    <lineage>
        <taxon>Bacteria</taxon>
        <taxon>Bacillati</taxon>
        <taxon>Actinomycetota</taxon>
        <taxon>Actinomycetes</taxon>
        <taxon>Kitasatosporales</taxon>
        <taxon>Streptomycetaceae</taxon>
        <taxon>Streptomyces</taxon>
    </lineage>
</organism>
<sequence length="78" mass="8536">AGYSSGLISAFVAYVLRGLGLRRVVVEPDARNGKAIERLIRQGFEVGPEVVLPEVDLPEVYLPEKRARLAFLRLGKGS</sequence>
<comment type="caution">
    <text evidence="1">The sequence shown here is derived from an EMBL/GenBank/DDBJ whole genome shotgun (WGS) entry which is preliminary data.</text>
</comment>
<evidence type="ECO:0000313" key="1">
    <source>
        <dbReference type="EMBL" id="NGO49233.1"/>
    </source>
</evidence>
<gene>
    <name evidence="1" type="ORF">G6048_46620</name>
</gene>
<dbReference type="Proteomes" id="UP001518140">
    <property type="component" value="Unassembled WGS sequence"/>
</dbReference>
<proteinExistence type="predicted"/>
<dbReference type="Pfam" id="PF13523">
    <property type="entry name" value="Acetyltransf_8"/>
    <property type="match status" value="1"/>
</dbReference>
<dbReference type="RefSeq" id="WP_165345674.1">
    <property type="nucleotide sequence ID" value="NZ_JAAKZX010000361.1"/>
</dbReference>
<evidence type="ECO:0000313" key="2">
    <source>
        <dbReference type="Proteomes" id="UP001518140"/>
    </source>
</evidence>
<dbReference type="InterPro" id="IPR016181">
    <property type="entry name" value="Acyl_CoA_acyltransferase"/>
</dbReference>
<accession>A0ABX0E686</accession>
<name>A0ABX0E686_9ACTN</name>
<dbReference type="EMBL" id="JAAKZX010000361">
    <property type="protein sequence ID" value="NGO49233.1"/>
    <property type="molecule type" value="Genomic_DNA"/>
</dbReference>
<keyword evidence="2" id="KW-1185">Reference proteome</keyword>
<feature type="non-terminal residue" evidence="1">
    <location>
        <position position="1"/>
    </location>
</feature>
<dbReference type="Gene3D" id="3.40.630.30">
    <property type="match status" value="1"/>
</dbReference>
<reference evidence="1 2" key="1">
    <citation type="submission" date="2020-02" db="EMBL/GenBank/DDBJ databases">
        <title>Whole-genome analyses of novel actinobacteria.</title>
        <authorList>
            <person name="Sahin N."/>
            <person name="Tokatli A."/>
        </authorList>
    </citation>
    <scope>NUCLEOTIDE SEQUENCE [LARGE SCALE GENOMIC DNA]</scope>
    <source>
        <strain evidence="1 2">YC419</strain>
    </source>
</reference>
<protein>
    <submittedName>
        <fullName evidence="1">Acetyltransferase</fullName>
    </submittedName>
</protein>